<accession>A0A5N5IQC7</accession>
<evidence type="ECO:0000313" key="2">
    <source>
        <dbReference type="Proteomes" id="UP000319204"/>
    </source>
</evidence>
<dbReference type="RefSeq" id="WP_151891383.1">
    <property type="nucleotide sequence ID" value="NZ_VNIK02000012.1"/>
</dbReference>
<gene>
    <name evidence="1" type="ORF">FOT42_015220</name>
</gene>
<comment type="caution">
    <text evidence="1">The sequence shown here is derived from an EMBL/GenBank/DDBJ whole genome shotgun (WGS) entry which is preliminary data.</text>
</comment>
<name>A0A5N5IQC7_9FLAO</name>
<proteinExistence type="predicted"/>
<dbReference type="EMBL" id="VNIK02000012">
    <property type="protein sequence ID" value="KAB5485530.1"/>
    <property type="molecule type" value="Genomic_DNA"/>
</dbReference>
<sequence length="457" mass="53537">MSIIRPRLTDFHNIPITQEEVDFAIPFLDEDIPLYVDPFLLWKSPSMQDNSLHLSITNSFNHIGYLFNKGYEKDAIDLIIRASECDEVGFGNSKTKTGKRIGIKLASKITNLFNSIPQISKSGFIHFEEIQLLVDNFSKDRVSDIACNYIQSFLVDYTIEQCEKYKIPIEKVQLNNLYDSKTNKFIEEETYLPINPITKLPILLVPKRWLRFIPWINTDDYFKNYYIKNLYVDGQELPDKVKLLAFNRSNYDVVKTYTEIKEKQFENCKNDPLFNQIPVTSAKRKISIIEKLPTGKTNNADIKFEDNACQLLASLVYPHLDFAKEQSRTESGVQIRDMIFYNNCSFDFLKEIYDSYDCKQIVMELKNVKEVKQEHILQLNRYLKEQFGRFGIIITRNPPPKKVVKNVIDLWSAHRKCILILDDSDLKLMTQVFNSKQRYPIEVIKKKYIEFTRACPS</sequence>
<organism evidence="1 2">
    <name type="scientific">Flagellimonas hadalis</name>
    <dbReference type="NCBI Taxonomy" id="2597517"/>
    <lineage>
        <taxon>Bacteria</taxon>
        <taxon>Pseudomonadati</taxon>
        <taxon>Bacteroidota</taxon>
        <taxon>Flavobacteriia</taxon>
        <taxon>Flavobacteriales</taxon>
        <taxon>Flavobacteriaceae</taxon>
        <taxon>Flagellimonas</taxon>
    </lineage>
</organism>
<dbReference type="OrthoDB" id="6691177at2"/>
<dbReference type="Proteomes" id="UP000319204">
    <property type="component" value="Unassembled WGS sequence"/>
</dbReference>
<keyword evidence="2" id="KW-1185">Reference proteome</keyword>
<protein>
    <submittedName>
        <fullName evidence="1">GxxExxY protein</fullName>
    </submittedName>
</protein>
<evidence type="ECO:0000313" key="1">
    <source>
        <dbReference type="EMBL" id="KAB5485530.1"/>
    </source>
</evidence>
<dbReference type="AlphaFoldDB" id="A0A5N5IQC7"/>
<reference evidence="1" key="1">
    <citation type="submission" date="2019-10" db="EMBL/GenBank/DDBJ databases">
        <title>Muricauda hadale sp. nov., a piezophilic bacterium isolated from hadopelagic water of the Mariana Trench.</title>
        <authorList>
            <person name="Wei Y."/>
        </authorList>
    </citation>
    <scope>NUCLEOTIDE SEQUENCE [LARGE SCALE GENOMIC DNA]</scope>
    <source>
        <strain evidence="1">MT-229</strain>
    </source>
</reference>